<dbReference type="EMBL" id="MU266334">
    <property type="protein sequence ID" value="KAH7930199.1"/>
    <property type="molecule type" value="Genomic_DNA"/>
</dbReference>
<comment type="caution">
    <text evidence="1">The sequence shown here is derived from an EMBL/GenBank/DDBJ whole genome shotgun (WGS) entry which is preliminary data.</text>
</comment>
<reference evidence="1" key="1">
    <citation type="journal article" date="2021" name="New Phytol.">
        <title>Evolutionary innovations through gain and loss of genes in the ectomycorrhizal Boletales.</title>
        <authorList>
            <person name="Wu G."/>
            <person name="Miyauchi S."/>
            <person name="Morin E."/>
            <person name="Kuo A."/>
            <person name="Drula E."/>
            <person name="Varga T."/>
            <person name="Kohler A."/>
            <person name="Feng B."/>
            <person name="Cao Y."/>
            <person name="Lipzen A."/>
            <person name="Daum C."/>
            <person name="Hundley H."/>
            <person name="Pangilinan J."/>
            <person name="Johnson J."/>
            <person name="Barry K."/>
            <person name="LaButti K."/>
            <person name="Ng V."/>
            <person name="Ahrendt S."/>
            <person name="Min B."/>
            <person name="Choi I.G."/>
            <person name="Park H."/>
            <person name="Plett J.M."/>
            <person name="Magnuson J."/>
            <person name="Spatafora J.W."/>
            <person name="Nagy L.G."/>
            <person name="Henrissat B."/>
            <person name="Grigoriev I.V."/>
            <person name="Yang Z.L."/>
            <person name="Xu J."/>
            <person name="Martin F.M."/>
        </authorList>
    </citation>
    <scope>NUCLEOTIDE SEQUENCE</scope>
    <source>
        <strain evidence="1">KUC20120723A-06</strain>
    </source>
</reference>
<dbReference type="Proteomes" id="UP000790709">
    <property type="component" value="Unassembled WGS sequence"/>
</dbReference>
<name>A0ACB8BXQ9_9AGAM</name>
<proteinExistence type="predicted"/>
<sequence>MPVLDAKALPGTSRSNSLASTVSSSGASLTRRSRTKTRTRTATAGPSKEHSVEDEVLDISAAYTVDAASASGHLCGPLSPSLSETSPITPHSAGDRGSTNGSDDKRLRDGSLSPQCDDGLQLDGVRGRGLHSEKFSLANSSSSKGKARAPIPPRLTSPPSAFRPSPNTEGDNVRSTVRDSLLTQQSSTSSSIYPASTNTESPPSPRSPIVRELDQPLSFDIEGQRPGNGLEYDTEYRLRLLVKNNYFLPPAHSKPSPSDFAPSHSPTSPNLSSKKPAFLDLFRVGKSKPAVPAPENEPMLRVTSDATAAPGHAPQVPLHHSFPFHADPMARVVVVREKMDDLISAAKQAEADVKAREAVREAEPGSRLRKPDLFDGIIDPTDAVDVPMPSPDYPLALQASALHGMGIEDSVGAAVLADRLPPPYSPGPSSIDPREDAWRKALLHAAVGHSLNNSLTSISFSASSPTPARTPRHPRSSDSLHHRALQQQRRQLDQKILANPLIDAPESEGPSSPLSSPLASHPLTPVNPRSHLTAGCLAIPEEQRLSSLSYAPRAETPVPQTPLAPPPVRKYLGSSQPQYSLSQTDLPDRQGASSSDPHKAIRKTFSSPMLSDSYEKSGARGFDMTPPPLPSLGLNTSHSPAQSSVLDPHRMSTMTGLSRYTSSEQDDEPAPRPSLALSLPTTDGRRPSVSEYSQPSPTVSAFQDRWGSDGYFSASSQPPLPRSRDPSREPPPERQSPPSHLPRLSTLSMSPPPRPSSSLAGVALSPPPHRSPYHPSISTSRIPRPPPSRSSSDHTFRSFRSLNSSAIQRPPIPTPLMLNVSVDTFASLHSAPPPASPAAFFDHIQGHPNAMDDLDESDDEDCRSDGDGFGTDQDVTAVYSPSHPSHKPSLTRLGNMSTPNVAHSSKDPGPFLNQGIPLERKQPIGNIPSRAPYFSSVKGSPDSITPLKLAQYSREHLLGESSSREQLPPRTDLGWQESTPPPPKRPTTAGAAENVRRWQMDVEQSSRRLDGMVVKHMEAERDTLKRIAGAAKVPRA</sequence>
<keyword evidence="2" id="KW-1185">Reference proteome</keyword>
<protein>
    <submittedName>
        <fullName evidence="1">Uncharacterized protein</fullName>
    </submittedName>
</protein>
<gene>
    <name evidence="1" type="ORF">BV22DRAFT_81771</name>
</gene>
<accession>A0ACB8BXQ9</accession>
<organism evidence="1 2">
    <name type="scientific">Leucogyrophana mollusca</name>
    <dbReference type="NCBI Taxonomy" id="85980"/>
    <lineage>
        <taxon>Eukaryota</taxon>
        <taxon>Fungi</taxon>
        <taxon>Dikarya</taxon>
        <taxon>Basidiomycota</taxon>
        <taxon>Agaricomycotina</taxon>
        <taxon>Agaricomycetes</taxon>
        <taxon>Agaricomycetidae</taxon>
        <taxon>Boletales</taxon>
        <taxon>Boletales incertae sedis</taxon>
        <taxon>Leucogyrophana</taxon>
    </lineage>
</organism>
<evidence type="ECO:0000313" key="2">
    <source>
        <dbReference type="Proteomes" id="UP000790709"/>
    </source>
</evidence>
<evidence type="ECO:0000313" key="1">
    <source>
        <dbReference type="EMBL" id="KAH7930199.1"/>
    </source>
</evidence>